<sequence>VALLEKEADIASGTTKANSGVVHAGYASPREYVKRDMCINGNKLYTQAAEELNFPFQRIGSFVVALEDSQIKTLEEERKLGTQDGVPGLELILDKEKIKYMEPNLTDEAVGVLHAPSAGIVSPYEMTYALAENAAMNGVKFFRNQKVRRIKQLEKKKFKVVVLGDPSVGKTSTILRFTDNVFLRAYIPTMGLNITQKIFDVNKNAVELVLW</sequence>
<evidence type="ECO:0000259" key="1">
    <source>
        <dbReference type="Pfam" id="PF01266"/>
    </source>
</evidence>
<dbReference type="InterPro" id="IPR052745">
    <property type="entry name" value="G3P_Oxidase/Oxidoreductase"/>
</dbReference>
<dbReference type="InterPro" id="IPR036188">
    <property type="entry name" value="FAD/NAD-bd_sf"/>
</dbReference>
<dbReference type="InterPro" id="IPR027417">
    <property type="entry name" value="P-loop_NTPase"/>
</dbReference>
<protein>
    <recommendedName>
        <fullName evidence="1">FAD dependent oxidoreductase domain-containing protein</fullName>
    </recommendedName>
</protein>
<proteinExistence type="predicted"/>
<dbReference type="SUPFAM" id="SSF51905">
    <property type="entry name" value="FAD/NAD(P)-binding domain"/>
    <property type="match status" value="1"/>
</dbReference>
<dbReference type="SUPFAM" id="SSF52540">
    <property type="entry name" value="P-loop containing nucleoside triphosphate hydrolases"/>
    <property type="match status" value="1"/>
</dbReference>
<dbReference type="EMBL" id="BARW01012233">
    <property type="protein sequence ID" value="GAI81928.1"/>
    <property type="molecule type" value="Genomic_DNA"/>
</dbReference>
<name>X1RMQ2_9ZZZZ</name>
<feature type="non-terminal residue" evidence="2">
    <location>
        <position position="211"/>
    </location>
</feature>
<dbReference type="PROSITE" id="PS51419">
    <property type="entry name" value="RAB"/>
    <property type="match status" value="1"/>
</dbReference>
<dbReference type="Gene3D" id="3.30.9.10">
    <property type="entry name" value="D-Amino Acid Oxidase, subunit A, domain 2"/>
    <property type="match status" value="1"/>
</dbReference>
<dbReference type="Gene3D" id="3.50.50.60">
    <property type="entry name" value="FAD/NAD(P)-binding domain"/>
    <property type="match status" value="1"/>
</dbReference>
<organism evidence="2">
    <name type="scientific">marine sediment metagenome</name>
    <dbReference type="NCBI Taxonomy" id="412755"/>
    <lineage>
        <taxon>unclassified sequences</taxon>
        <taxon>metagenomes</taxon>
        <taxon>ecological metagenomes</taxon>
    </lineage>
</organism>
<dbReference type="GO" id="GO:0003924">
    <property type="term" value="F:GTPase activity"/>
    <property type="evidence" value="ECO:0007669"/>
    <property type="project" value="InterPro"/>
</dbReference>
<reference evidence="2" key="1">
    <citation type="journal article" date="2014" name="Front. Microbiol.">
        <title>High frequency of phylogenetically diverse reductive dehalogenase-homologous genes in deep subseafloor sedimentary metagenomes.</title>
        <authorList>
            <person name="Kawai M."/>
            <person name="Futagami T."/>
            <person name="Toyoda A."/>
            <person name="Takaki Y."/>
            <person name="Nishi S."/>
            <person name="Hori S."/>
            <person name="Arai W."/>
            <person name="Tsubouchi T."/>
            <person name="Morono Y."/>
            <person name="Uchiyama I."/>
            <person name="Ito T."/>
            <person name="Fujiyama A."/>
            <person name="Inagaki F."/>
            <person name="Takami H."/>
        </authorList>
    </citation>
    <scope>NUCLEOTIDE SEQUENCE</scope>
    <source>
        <strain evidence="2">Expedition CK06-06</strain>
    </source>
</reference>
<accession>X1RMQ2</accession>
<dbReference type="AlphaFoldDB" id="X1RMQ2"/>
<dbReference type="InterPro" id="IPR006076">
    <property type="entry name" value="FAD-dep_OxRdtase"/>
</dbReference>
<feature type="domain" description="FAD dependent oxidoreductase" evidence="1">
    <location>
        <begin position="1"/>
        <end position="170"/>
    </location>
</feature>
<comment type="caution">
    <text evidence="2">The sequence shown here is derived from an EMBL/GenBank/DDBJ whole genome shotgun (WGS) entry which is preliminary data.</text>
</comment>
<gene>
    <name evidence="2" type="ORF">S12H4_23161</name>
</gene>
<dbReference type="GO" id="GO:0005525">
    <property type="term" value="F:GTP binding"/>
    <property type="evidence" value="ECO:0007669"/>
    <property type="project" value="InterPro"/>
</dbReference>
<feature type="non-terminal residue" evidence="2">
    <location>
        <position position="1"/>
    </location>
</feature>
<dbReference type="PANTHER" id="PTHR42720">
    <property type="entry name" value="GLYCEROL-3-PHOSPHATE DEHYDROGENASE"/>
    <property type="match status" value="1"/>
</dbReference>
<dbReference type="PRINTS" id="PR00449">
    <property type="entry name" value="RASTRNSFRMNG"/>
</dbReference>
<evidence type="ECO:0000313" key="2">
    <source>
        <dbReference type="EMBL" id="GAI81928.1"/>
    </source>
</evidence>
<dbReference type="Pfam" id="PF01266">
    <property type="entry name" value="DAO"/>
    <property type="match status" value="1"/>
</dbReference>
<dbReference type="PANTHER" id="PTHR42720:SF1">
    <property type="entry name" value="GLYCEROL 3-PHOSPHATE OXIDASE"/>
    <property type="match status" value="1"/>
</dbReference>